<organism evidence="1 2">
    <name type="scientific">Nitzschia inconspicua</name>
    <dbReference type="NCBI Taxonomy" id="303405"/>
    <lineage>
        <taxon>Eukaryota</taxon>
        <taxon>Sar</taxon>
        <taxon>Stramenopiles</taxon>
        <taxon>Ochrophyta</taxon>
        <taxon>Bacillariophyta</taxon>
        <taxon>Bacillariophyceae</taxon>
        <taxon>Bacillariophycidae</taxon>
        <taxon>Bacillariales</taxon>
        <taxon>Bacillariaceae</taxon>
        <taxon>Nitzschia</taxon>
    </lineage>
</organism>
<protein>
    <submittedName>
        <fullName evidence="1">Uncharacterized protein</fullName>
    </submittedName>
</protein>
<comment type="caution">
    <text evidence="1">The sequence shown here is derived from an EMBL/GenBank/DDBJ whole genome shotgun (WGS) entry which is preliminary data.</text>
</comment>
<dbReference type="EMBL" id="JAGRRH010000007">
    <property type="protein sequence ID" value="KAG7366077.1"/>
    <property type="molecule type" value="Genomic_DNA"/>
</dbReference>
<dbReference type="AlphaFoldDB" id="A0A9K3LQ56"/>
<proteinExistence type="predicted"/>
<name>A0A9K3LQ56_9STRA</name>
<gene>
    <name evidence="1" type="ORF">IV203_028747</name>
</gene>
<dbReference type="Proteomes" id="UP000693970">
    <property type="component" value="Unassembled WGS sequence"/>
</dbReference>
<evidence type="ECO:0000313" key="2">
    <source>
        <dbReference type="Proteomes" id="UP000693970"/>
    </source>
</evidence>
<sequence>MVLPVRALTGSIESLKGCVYDIGGNGENTDNFGRITMKIAIYIAANIKGGGEFRHAMKPDVLKFEELTVPGISDEQKRDTAQLVSFLEKVSLCSTFLSITNYIGVRSALRHHHLL</sequence>
<accession>A0A9K3LQ56</accession>
<reference evidence="1" key="1">
    <citation type="journal article" date="2021" name="Sci. Rep.">
        <title>Diploid genomic architecture of Nitzschia inconspicua, an elite biomass production diatom.</title>
        <authorList>
            <person name="Oliver A."/>
            <person name="Podell S."/>
            <person name="Pinowska A."/>
            <person name="Traller J.C."/>
            <person name="Smith S.R."/>
            <person name="McClure R."/>
            <person name="Beliaev A."/>
            <person name="Bohutskyi P."/>
            <person name="Hill E.A."/>
            <person name="Rabines A."/>
            <person name="Zheng H."/>
            <person name="Allen L.Z."/>
            <person name="Kuo A."/>
            <person name="Grigoriev I.V."/>
            <person name="Allen A.E."/>
            <person name="Hazlebeck D."/>
            <person name="Allen E.E."/>
        </authorList>
    </citation>
    <scope>NUCLEOTIDE SEQUENCE</scope>
    <source>
        <strain evidence="1">Hildebrandi</strain>
    </source>
</reference>
<evidence type="ECO:0000313" key="1">
    <source>
        <dbReference type="EMBL" id="KAG7366077.1"/>
    </source>
</evidence>
<reference evidence="1" key="2">
    <citation type="submission" date="2021-04" db="EMBL/GenBank/DDBJ databases">
        <authorList>
            <person name="Podell S."/>
        </authorList>
    </citation>
    <scope>NUCLEOTIDE SEQUENCE</scope>
    <source>
        <strain evidence="1">Hildebrandi</strain>
    </source>
</reference>
<keyword evidence="2" id="KW-1185">Reference proteome</keyword>